<protein>
    <submittedName>
        <fullName evidence="1">Uncharacterized protein</fullName>
    </submittedName>
</protein>
<comment type="caution">
    <text evidence="1">The sequence shown here is derived from an EMBL/GenBank/DDBJ whole genome shotgun (WGS) entry which is preliminary data.</text>
</comment>
<dbReference type="EMBL" id="BSXG01000139">
    <property type="protein sequence ID" value="GME48278.1"/>
    <property type="molecule type" value="Genomic_DNA"/>
</dbReference>
<name>A0ACB5SME3_9PEZI</name>
<evidence type="ECO:0000313" key="1">
    <source>
        <dbReference type="EMBL" id="GME48278.1"/>
    </source>
</evidence>
<gene>
    <name evidence="1" type="primary">g4226</name>
    <name evidence="1" type="ORF">NpPPO83_00004226</name>
</gene>
<accession>A0ACB5SME3</accession>
<evidence type="ECO:0000313" key="2">
    <source>
        <dbReference type="Proteomes" id="UP001165186"/>
    </source>
</evidence>
<organism evidence="1 2">
    <name type="scientific">Neofusicoccum parvum</name>
    <dbReference type="NCBI Taxonomy" id="310453"/>
    <lineage>
        <taxon>Eukaryota</taxon>
        <taxon>Fungi</taxon>
        <taxon>Dikarya</taxon>
        <taxon>Ascomycota</taxon>
        <taxon>Pezizomycotina</taxon>
        <taxon>Dothideomycetes</taxon>
        <taxon>Dothideomycetes incertae sedis</taxon>
        <taxon>Botryosphaeriales</taxon>
        <taxon>Botryosphaeriaceae</taxon>
        <taxon>Neofusicoccum</taxon>
    </lineage>
</organism>
<proteinExistence type="predicted"/>
<keyword evidence="2" id="KW-1185">Reference proteome</keyword>
<dbReference type="Proteomes" id="UP001165186">
    <property type="component" value="Unassembled WGS sequence"/>
</dbReference>
<reference evidence="1" key="1">
    <citation type="submission" date="2024-09" db="EMBL/GenBank/DDBJ databases">
        <title>Draft Genome Sequences of Neofusicoccum parvum.</title>
        <authorList>
            <person name="Ashida A."/>
            <person name="Camagna M."/>
            <person name="Tanaka A."/>
            <person name="Takemoto D."/>
        </authorList>
    </citation>
    <scope>NUCLEOTIDE SEQUENCE</scope>
    <source>
        <strain evidence="1">PPO83</strain>
    </source>
</reference>
<sequence length="204" mass="21941">MSNLTFRSFAFAAFLIFLVFNLAYNLKAYVCLPSGLTSTLFFTSSSATMASPSHLQVSLSQKSKSPPTVTLRVKNTHPDTALTFVTWNTPLDGAILPLGNLVITHPSSGERLNRDSIKISRKTPPDADQFVTLAPGETREQDVELKGPLVPLDKVDGGKVQVSCSGKWGDVWAGSEDVGPSSWDAKVGKGASGEWESQAIEVEL</sequence>